<dbReference type="FunFam" id="3.40.50.720:FF:000047">
    <property type="entry name" value="NADP-dependent L-serine/L-allo-threonine dehydrogenase"/>
    <property type="match status" value="1"/>
</dbReference>
<dbReference type="PROSITE" id="PS00061">
    <property type="entry name" value="ADH_SHORT"/>
    <property type="match status" value="1"/>
</dbReference>
<dbReference type="InterPro" id="IPR002347">
    <property type="entry name" value="SDR_fam"/>
</dbReference>
<dbReference type="PRINTS" id="PR00080">
    <property type="entry name" value="SDRFAMILY"/>
</dbReference>
<reference evidence="4" key="1">
    <citation type="submission" date="2015-11" db="EMBL/GenBank/DDBJ databases">
        <title>De novo transcriptome assembly of four potential Pierce s Disease insect vectors from Arizona vineyards.</title>
        <authorList>
            <person name="Tassone E.E."/>
        </authorList>
    </citation>
    <scope>NUCLEOTIDE SEQUENCE</scope>
</reference>
<evidence type="ECO:0000313" key="4">
    <source>
        <dbReference type="EMBL" id="JAT35935.1"/>
    </source>
</evidence>
<feature type="non-terminal residue" evidence="4">
    <location>
        <position position="1"/>
    </location>
</feature>
<dbReference type="SUPFAM" id="SSF51735">
    <property type="entry name" value="NAD(P)-binding Rossmann-fold domains"/>
    <property type="match status" value="1"/>
</dbReference>
<dbReference type="AlphaFoldDB" id="A0A1B6MJ72"/>
<dbReference type="Gene3D" id="3.40.50.720">
    <property type="entry name" value="NAD(P)-binding Rossmann-like Domain"/>
    <property type="match status" value="1"/>
</dbReference>
<sequence>AQSHHNHHMMDQWIGKVAIVTGAGADVGAAIAQALVHHGMIVVGLGMRQEKIQALADQLSKANEPGKLYAVKTDLKKEEDILAAFAWIEKELGGADVIVNNAGTGSLDTIQDGVTENWRNMFDLNLLCVCICTREYLKSMDQRKNQRGHIFIINSIAGYEIISGHGGVYTGTKYAVKAVAQCLRRELAEKNSSIRVTSVSPGLTRTELTEDFLEEIEDLDDHYGRLESSDVAQALLDVLSASPLAQICEVILTPVPSANQLVF</sequence>
<proteinExistence type="inferred from homology"/>
<name>A0A1B6MJ72_9HEMI</name>
<dbReference type="InterPro" id="IPR036291">
    <property type="entry name" value="NAD(P)-bd_dom_sf"/>
</dbReference>
<comment type="similarity">
    <text evidence="1 3">Belongs to the short-chain dehydrogenases/reductases (SDR) family.</text>
</comment>
<evidence type="ECO:0000256" key="3">
    <source>
        <dbReference type="RuleBase" id="RU000363"/>
    </source>
</evidence>
<dbReference type="Pfam" id="PF00106">
    <property type="entry name" value="adh_short"/>
    <property type="match status" value="1"/>
</dbReference>
<evidence type="ECO:0000256" key="2">
    <source>
        <dbReference type="ARBA" id="ARBA00023002"/>
    </source>
</evidence>
<evidence type="ECO:0000256" key="1">
    <source>
        <dbReference type="ARBA" id="ARBA00006484"/>
    </source>
</evidence>
<accession>A0A1B6MJ72</accession>
<gene>
    <name evidence="4" type="ORF">g.25475</name>
</gene>
<dbReference type="InterPro" id="IPR020904">
    <property type="entry name" value="Sc_DH/Rdtase_CS"/>
</dbReference>
<dbReference type="PANTHER" id="PTHR43115:SF4">
    <property type="entry name" value="DEHYDROGENASE_REDUCTASE SDR FAMILY MEMBER 11"/>
    <property type="match status" value="1"/>
</dbReference>
<keyword evidence="2" id="KW-0560">Oxidoreductase</keyword>
<dbReference type="EMBL" id="GEBQ01004042">
    <property type="protein sequence ID" value="JAT35935.1"/>
    <property type="molecule type" value="Transcribed_RNA"/>
</dbReference>
<protein>
    <recommendedName>
        <fullName evidence="5">Dehydrogenase/reductase SDR family member 11</fullName>
    </recommendedName>
</protein>
<dbReference type="PRINTS" id="PR00081">
    <property type="entry name" value="GDHRDH"/>
</dbReference>
<dbReference type="PANTHER" id="PTHR43115">
    <property type="entry name" value="DEHYDROGENASE/REDUCTASE SDR FAMILY MEMBER 11"/>
    <property type="match status" value="1"/>
</dbReference>
<organism evidence="4">
    <name type="scientific">Graphocephala atropunctata</name>
    <dbReference type="NCBI Taxonomy" id="36148"/>
    <lineage>
        <taxon>Eukaryota</taxon>
        <taxon>Metazoa</taxon>
        <taxon>Ecdysozoa</taxon>
        <taxon>Arthropoda</taxon>
        <taxon>Hexapoda</taxon>
        <taxon>Insecta</taxon>
        <taxon>Pterygota</taxon>
        <taxon>Neoptera</taxon>
        <taxon>Paraneoptera</taxon>
        <taxon>Hemiptera</taxon>
        <taxon>Auchenorrhyncha</taxon>
        <taxon>Membracoidea</taxon>
        <taxon>Cicadellidae</taxon>
        <taxon>Cicadellinae</taxon>
        <taxon>Cicadellini</taxon>
        <taxon>Graphocephala</taxon>
    </lineage>
</organism>
<evidence type="ECO:0008006" key="5">
    <source>
        <dbReference type="Google" id="ProtNLM"/>
    </source>
</evidence>
<dbReference type="GO" id="GO:0016616">
    <property type="term" value="F:oxidoreductase activity, acting on the CH-OH group of donors, NAD or NADP as acceptor"/>
    <property type="evidence" value="ECO:0007669"/>
    <property type="project" value="UniProtKB-ARBA"/>
</dbReference>